<dbReference type="PRINTS" id="PR00080">
    <property type="entry name" value="SDRFAMILY"/>
</dbReference>
<dbReference type="GO" id="GO:0016491">
    <property type="term" value="F:oxidoreductase activity"/>
    <property type="evidence" value="ECO:0007669"/>
    <property type="project" value="UniProtKB-KW"/>
</dbReference>
<dbReference type="PANTHER" id="PTHR24321">
    <property type="entry name" value="DEHYDROGENASES, SHORT CHAIN"/>
    <property type="match status" value="1"/>
</dbReference>
<keyword evidence="4" id="KW-1185">Reference proteome</keyword>
<dbReference type="InterPro" id="IPR020904">
    <property type="entry name" value="Sc_DH/Rdtase_CS"/>
</dbReference>
<comment type="similarity">
    <text evidence="1">Belongs to the short-chain dehydrogenases/reductases (SDR) family.</text>
</comment>
<dbReference type="AlphaFoldDB" id="A0A9W6L5G1"/>
<dbReference type="EMBL" id="BSFQ01000027">
    <property type="protein sequence ID" value="GLL13997.1"/>
    <property type="molecule type" value="Genomic_DNA"/>
</dbReference>
<dbReference type="Gene3D" id="3.40.50.720">
    <property type="entry name" value="NAD(P)-binding Rossmann-like Domain"/>
    <property type="match status" value="1"/>
</dbReference>
<dbReference type="InterPro" id="IPR036291">
    <property type="entry name" value="NAD(P)-bd_dom_sf"/>
</dbReference>
<dbReference type="RefSeq" id="WP_051738048.1">
    <property type="nucleotide sequence ID" value="NZ_BAAAUZ010000064.1"/>
</dbReference>
<reference evidence="3" key="1">
    <citation type="journal article" date="2014" name="Int. J. Syst. Evol. Microbiol.">
        <title>Complete genome sequence of Corynebacterium casei LMG S-19264T (=DSM 44701T), isolated from a smear-ripened cheese.</title>
        <authorList>
            <consortium name="US DOE Joint Genome Institute (JGI-PGF)"/>
            <person name="Walter F."/>
            <person name="Albersmeier A."/>
            <person name="Kalinowski J."/>
            <person name="Ruckert C."/>
        </authorList>
    </citation>
    <scope>NUCLEOTIDE SEQUENCE</scope>
    <source>
        <strain evidence="3">VKM Ac-1069</strain>
    </source>
</reference>
<dbReference type="CDD" id="cd05233">
    <property type="entry name" value="SDR_c"/>
    <property type="match status" value="1"/>
</dbReference>
<evidence type="ECO:0000313" key="3">
    <source>
        <dbReference type="EMBL" id="GLL13997.1"/>
    </source>
</evidence>
<reference evidence="3" key="2">
    <citation type="submission" date="2023-01" db="EMBL/GenBank/DDBJ databases">
        <authorList>
            <person name="Sun Q."/>
            <person name="Evtushenko L."/>
        </authorList>
    </citation>
    <scope>NUCLEOTIDE SEQUENCE</scope>
    <source>
        <strain evidence="3">VKM Ac-1069</strain>
    </source>
</reference>
<evidence type="ECO:0000256" key="2">
    <source>
        <dbReference type="ARBA" id="ARBA00023002"/>
    </source>
</evidence>
<keyword evidence="2" id="KW-0560">Oxidoreductase</keyword>
<dbReference type="PROSITE" id="PS00061">
    <property type="entry name" value="ADH_SHORT"/>
    <property type="match status" value="1"/>
</dbReference>
<dbReference type="PRINTS" id="PR00081">
    <property type="entry name" value="GDHRDH"/>
</dbReference>
<protein>
    <submittedName>
        <fullName evidence="3">Oxidoreductase</fullName>
    </submittedName>
</protein>
<comment type="caution">
    <text evidence="3">The sequence shown here is derived from an EMBL/GenBank/DDBJ whole genome shotgun (WGS) entry which is preliminary data.</text>
</comment>
<dbReference type="Proteomes" id="UP001143463">
    <property type="component" value="Unassembled WGS sequence"/>
</dbReference>
<organism evidence="3 4">
    <name type="scientific">Pseudonocardia halophobica</name>
    <dbReference type="NCBI Taxonomy" id="29401"/>
    <lineage>
        <taxon>Bacteria</taxon>
        <taxon>Bacillati</taxon>
        <taxon>Actinomycetota</taxon>
        <taxon>Actinomycetes</taxon>
        <taxon>Pseudonocardiales</taxon>
        <taxon>Pseudonocardiaceae</taxon>
        <taxon>Pseudonocardia</taxon>
    </lineage>
</organism>
<evidence type="ECO:0000313" key="4">
    <source>
        <dbReference type="Proteomes" id="UP001143463"/>
    </source>
</evidence>
<accession>A0A9W6L5G1</accession>
<dbReference type="InterPro" id="IPR002347">
    <property type="entry name" value="SDR_fam"/>
</dbReference>
<evidence type="ECO:0000256" key="1">
    <source>
        <dbReference type="ARBA" id="ARBA00006484"/>
    </source>
</evidence>
<proteinExistence type="inferred from homology"/>
<sequence>MIAFVTGGASGMGEAVCRLFAERGDQVIVADLDGARAKEVAATLDGASGYAVDVTDSAAVDELVDDVVSTHGGLDVVVTAAGVDDPETKVALSAQIDAGGPILRTPEIGDAAWRRLLAVNLDGTFFTLRAAARAMLPARRGAIVTIASGAAYEATPGYPHYVAAKAGVISLTHSVGKELIGHGIRVNGVAPGLVDTPMLGRAPGGVRVASGHPHKVVAQPGEIASVIAFLASDEAANIAGEVVIANGGRNTA</sequence>
<gene>
    <name evidence="3" type="ORF">GCM10017577_51420</name>
</gene>
<dbReference type="PANTHER" id="PTHR24321:SF8">
    <property type="entry name" value="ESTRADIOL 17-BETA-DEHYDROGENASE 8-RELATED"/>
    <property type="match status" value="1"/>
</dbReference>
<dbReference type="Pfam" id="PF13561">
    <property type="entry name" value="adh_short_C2"/>
    <property type="match status" value="1"/>
</dbReference>
<name>A0A9W6L5G1_9PSEU</name>
<dbReference type="FunFam" id="3.40.50.720:FF:000084">
    <property type="entry name" value="Short-chain dehydrogenase reductase"/>
    <property type="match status" value="1"/>
</dbReference>
<dbReference type="SUPFAM" id="SSF51735">
    <property type="entry name" value="NAD(P)-binding Rossmann-fold domains"/>
    <property type="match status" value="1"/>
</dbReference>